<dbReference type="PANTHER" id="PTHR48435">
    <property type="entry name" value="POLYPROTEIN"/>
    <property type="match status" value="1"/>
</dbReference>
<keyword evidence="3" id="KW-1185">Reference proteome</keyword>
<reference evidence="2 3" key="1">
    <citation type="submission" date="2020-09" db="EMBL/GenBank/DDBJ databases">
        <title>De no assembly of potato wild relative species, Solanum commersonii.</title>
        <authorList>
            <person name="Cho K."/>
        </authorList>
    </citation>
    <scope>NUCLEOTIDE SEQUENCE [LARGE SCALE GENOMIC DNA]</scope>
    <source>
        <strain evidence="2">LZ3.2</strain>
        <tissue evidence="2">Leaf</tissue>
    </source>
</reference>
<evidence type="ECO:0000313" key="3">
    <source>
        <dbReference type="Proteomes" id="UP000824120"/>
    </source>
</evidence>
<proteinExistence type="predicted"/>
<dbReference type="AlphaFoldDB" id="A0A9J5YHC4"/>
<dbReference type="OrthoDB" id="1914518at2759"/>
<dbReference type="PANTHER" id="PTHR48435:SF1">
    <property type="entry name" value="POLYPROTEIN"/>
    <property type="match status" value="1"/>
</dbReference>
<feature type="region of interest" description="Disordered" evidence="1">
    <location>
        <begin position="354"/>
        <end position="394"/>
    </location>
</feature>
<dbReference type="Proteomes" id="UP000824120">
    <property type="component" value="Chromosome 6"/>
</dbReference>
<dbReference type="InterPro" id="IPR053098">
    <property type="entry name" value="Petuviruses_polyprotein"/>
</dbReference>
<evidence type="ECO:0000313" key="2">
    <source>
        <dbReference type="EMBL" id="KAG5599698.1"/>
    </source>
</evidence>
<comment type="caution">
    <text evidence="2">The sequence shown here is derived from an EMBL/GenBank/DDBJ whole genome shotgun (WGS) entry which is preliminary data.</text>
</comment>
<dbReference type="EMBL" id="JACXVP010000006">
    <property type="protein sequence ID" value="KAG5599698.1"/>
    <property type="molecule type" value="Genomic_DNA"/>
</dbReference>
<gene>
    <name evidence="2" type="ORF">H5410_031068</name>
</gene>
<sequence length="872" mass="101339">MSQQDPYMMEALKIHVQILGAPQARDAIQDTLNYQLAWRVQNHVMNLSLPSGQDAMFLNVDATNGTTQCTHISRKICRDEIVKVLSHTWIVSVRKDNLDSESILKFFRNDLDWIKEFGHDGIGVFWYKCPFTRHIPWDIDCDCTECEEDYYGFEDDDEMDCDEYSYDRANAAKPHKEEPEFDIAKLVWERKDAMAAQKGAEEAQARSKCKKVSDLGAMMISNYKASNENSIFVDLSPIVEDLTISEYEKSDSEKELDALVYDTTNSEDWFFKTHGFSNPILGMNNQVCHDDYLRCDEHLDDLNLEHLDDIDFEHDLEDNYPSNGYIKDSKSSTNSQEYVDNSEEYVEETAESLLESNEEDYPPITSVSKVDDDQDYMTDNPIPERRPQPMNTIPKNLGTRFHTFTLDDVKDPRLLYLDGYKEFSQAGKVHDPIRIYFKLGGDSSLKQAFVSLLPKMLAVHAMKIIEDRFKSITIPHIGYIRQAIFQDLDKRQKSVKQYQWFKLSRPPHNRSRMTRCTKFLEEDIGYFAKNCPKSKRSVKILQFFEDIADHTRIYLSKDNNFELVFSLEYTIKGNPYDQDDYKASRVIEFFPDLQFRTKLLGSAVLGRDLIIGFDIFTQLKDRLERRTRGITFRQQFKPYKSMSKLFQISIMKKRTYYELQVFKKYGGSILKPIGVHPEYPQCHVFILIFPKNAYGYSGTYVSSITFLWSSSATCLGILIESNQPYRNFYYGFDHKVGGVIASKIPMRLRYSCCTVRSKIDQQFPSIGSFWSLFCPWKMNITKLNELSSSKIGMNITKLNELSSSKIGVSQKKYVLRNGFDGTTLITTPIGRKSDKLRKNIKSRPSNKNRYFTKSTKQSLEKKELYKKKYGFD</sequence>
<evidence type="ECO:0000256" key="1">
    <source>
        <dbReference type="SAM" id="MobiDB-lite"/>
    </source>
</evidence>
<name>A0A9J5YHC4_SOLCO</name>
<accession>A0A9J5YHC4</accession>
<organism evidence="2 3">
    <name type="scientific">Solanum commersonii</name>
    <name type="common">Commerson's wild potato</name>
    <name type="synonym">Commerson's nightshade</name>
    <dbReference type="NCBI Taxonomy" id="4109"/>
    <lineage>
        <taxon>Eukaryota</taxon>
        <taxon>Viridiplantae</taxon>
        <taxon>Streptophyta</taxon>
        <taxon>Embryophyta</taxon>
        <taxon>Tracheophyta</taxon>
        <taxon>Spermatophyta</taxon>
        <taxon>Magnoliopsida</taxon>
        <taxon>eudicotyledons</taxon>
        <taxon>Gunneridae</taxon>
        <taxon>Pentapetalae</taxon>
        <taxon>asterids</taxon>
        <taxon>lamiids</taxon>
        <taxon>Solanales</taxon>
        <taxon>Solanaceae</taxon>
        <taxon>Solanoideae</taxon>
        <taxon>Solaneae</taxon>
        <taxon>Solanum</taxon>
    </lineage>
</organism>
<protein>
    <submittedName>
        <fullName evidence="2">Uncharacterized protein</fullName>
    </submittedName>
</protein>